<dbReference type="PANTHER" id="PTHR19848:SF8">
    <property type="entry name" value="F-BOX AND WD REPEAT DOMAIN CONTAINING 7"/>
    <property type="match status" value="1"/>
</dbReference>
<feature type="repeat" description="WD" evidence="3">
    <location>
        <begin position="686"/>
        <end position="718"/>
    </location>
</feature>
<keyword evidence="6" id="KW-1185">Reference proteome</keyword>
<dbReference type="PROSITE" id="PS50082">
    <property type="entry name" value="WD_REPEATS_2"/>
    <property type="match status" value="8"/>
</dbReference>
<dbReference type="Pfam" id="PF00400">
    <property type="entry name" value="WD40"/>
    <property type="match status" value="9"/>
</dbReference>
<dbReference type="Pfam" id="PF24883">
    <property type="entry name" value="NPHP3_N"/>
    <property type="match status" value="1"/>
</dbReference>
<evidence type="ECO:0000256" key="2">
    <source>
        <dbReference type="ARBA" id="ARBA00022737"/>
    </source>
</evidence>
<dbReference type="PROSITE" id="PS00678">
    <property type="entry name" value="WD_REPEATS_1"/>
    <property type="match status" value="3"/>
</dbReference>
<dbReference type="Gene3D" id="3.40.50.300">
    <property type="entry name" value="P-loop containing nucleotide triphosphate hydrolases"/>
    <property type="match status" value="1"/>
</dbReference>
<gene>
    <name evidence="5" type="ORF">PNOK_0980100</name>
</gene>
<evidence type="ECO:0000313" key="6">
    <source>
        <dbReference type="Proteomes" id="UP000217199"/>
    </source>
</evidence>
<proteinExistence type="predicted"/>
<dbReference type="CDD" id="cd00200">
    <property type="entry name" value="WD40"/>
    <property type="match status" value="1"/>
</dbReference>
<sequence length="1348" mass="151655">MSYIQSGPNSSTSIGTCNNVTGNQDNTTIEIQQLNVFNQHPNTHETLKRDLKKILNPSIFTGNDRLECLENTRKKTLEDIYDWVNAEGPPNVLLLIGAAGTGKSTIATTVAGMYQRKGQLGCHIFFIREKSDPGNVLQTIAYLLAEYSQLIAKSLSEQLKKSGNLDSSSLKAKFDILLQQPLSAVATEVGHPVLIVLDALDECGTPELRQSLLDVLRNCLTTLPANFRVLITSRPDEDINSFISSPRFRMRILDQHSDESKDNVSTYIKFQFNEMKSSGKLKIPNGCDWDDSINKLVQGADGLFIWASTAIKFVKEEKWSRYRCFQNLVSNANSLKLDELYKTVLFHALKWNEGDKEIFRNIFSLILFAKRPLCDKEINEILDVEMDVTSNVLSYFRSLVRYEEGQPIRIHHTSFYDYLISCEGSAWHIDVEVERAHVARRCLERMGDQLRYNICNIPSSFVSNSNVTDLDEHVIQYISTSLKYICCNWAHHLRDVPYSRELCSRLQSFAYNQLLFWFEVLSLTNTFDNNVGPALQYAIGWVGNNDPKLSSFLRDALRQASVYSEPISMSALQVYNSLLPLTKEDSLMSIHYAKYASTGCRVEYIGRKRRNNCIKTIQVDRGREREWEREQKRGWEWEWERERRWGISSPSFLLFSPDGTRILSDPVRVVCVWEATSGKFIAGPLTGDDKSDALTATYSPDGRYIIVASDDGIIRKWDAFTNCLVWEREIDREQVDLSQVVSAVFSPDAKSIVFGDREGTILVFNVDTGEQGGESLKGHTKSVRCLSFSSDGQCFASGSDDMTINIWAVDRRKVKICPLKKHTQAVSAVNFSPNGNSVVSGSEDGTILVWDTFTGEVLREIKCDSGVRTVIYSPNELYILASGPGWIRMWKVEDVKAPPKVFEVGYDSILRVAFSPDSSRFVSLNGGRSEIRIWDASWRLEDTKTAFEEQGMILSMALSPSGEFIASGSWGGIYLRNVLSGELVKKLKLRSCSDVNSFSFSLVNSFSFSPVNEKLIAFGTQDGTGTGTVKVWDVTNEEPVTIGNHKYSVLSVAFSLPDGNHVASGSDETICIWNVESRELALGPLTGHEHLVQAVAYSPDGTRLASGSYDRTVRIWNSETGQLLSTLNGHSNSVYSVAYSFDGSHIVSGSKDKKILVWNAESGEIIGEPITGHDSWVKSVCFSQDGKRILSGSSDNTARVWDADTGKPLFPPFSGHTSWDNSVCFFPDGTHFATGSFHGTTRIWTLDEIPNETNWELRDDGWVVGENGELMMWIPRDLRDRVCGHRNISIFGRSFYVKLHFGAETNTRENTQSQSQSLHVHHSIRPYRLVLYTPVFLLAFYLLFEFYS</sequence>
<feature type="repeat" description="WD" evidence="3">
    <location>
        <begin position="1213"/>
        <end position="1247"/>
    </location>
</feature>
<dbReference type="InterPro" id="IPR015943">
    <property type="entry name" value="WD40/YVTN_repeat-like_dom_sf"/>
</dbReference>
<dbReference type="InParanoid" id="A0A286U570"/>
<dbReference type="SUPFAM" id="SSF50978">
    <property type="entry name" value="WD40 repeat-like"/>
    <property type="match status" value="2"/>
</dbReference>
<reference evidence="5 6" key="1">
    <citation type="journal article" date="2017" name="Mol. Ecol.">
        <title>Comparative and population genomic landscape of Phellinus noxius: A hypervariable fungus causing root rot in trees.</title>
        <authorList>
            <person name="Chung C.L."/>
            <person name="Lee T.J."/>
            <person name="Akiba M."/>
            <person name="Lee H.H."/>
            <person name="Kuo T.H."/>
            <person name="Liu D."/>
            <person name="Ke H.M."/>
            <person name="Yokoi T."/>
            <person name="Roa M.B."/>
            <person name="Lu M.J."/>
            <person name="Chang Y.Y."/>
            <person name="Ann P.J."/>
            <person name="Tsai J.N."/>
            <person name="Chen C.Y."/>
            <person name="Tzean S.S."/>
            <person name="Ota Y."/>
            <person name="Hattori T."/>
            <person name="Sahashi N."/>
            <person name="Liou R.F."/>
            <person name="Kikuchi T."/>
            <person name="Tsai I.J."/>
        </authorList>
    </citation>
    <scope>NUCLEOTIDE SEQUENCE [LARGE SCALE GENOMIC DNA]</scope>
    <source>
        <strain evidence="5 6">FFPRI411160</strain>
    </source>
</reference>
<dbReference type="InterPro" id="IPR003593">
    <property type="entry name" value="AAA+_ATPase"/>
</dbReference>
<keyword evidence="1 3" id="KW-0853">WD repeat</keyword>
<feature type="repeat" description="WD" evidence="3">
    <location>
        <begin position="1127"/>
        <end position="1168"/>
    </location>
</feature>
<dbReference type="SMART" id="SM00382">
    <property type="entry name" value="AAA"/>
    <property type="match status" value="1"/>
</dbReference>
<dbReference type="InterPro" id="IPR001680">
    <property type="entry name" value="WD40_rpt"/>
</dbReference>
<dbReference type="Gene3D" id="2.130.10.10">
    <property type="entry name" value="YVTN repeat-like/Quinoprotein amine dehydrogenase"/>
    <property type="match status" value="5"/>
</dbReference>
<feature type="repeat" description="WD" evidence="3">
    <location>
        <begin position="819"/>
        <end position="860"/>
    </location>
</feature>
<feature type="repeat" description="WD" evidence="3">
    <location>
        <begin position="1170"/>
        <end position="1211"/>
    </location>
</feature>
<comment type="caution">
    <text evidence="5">The sequence shown here is derived from an EMBL/GenBank/DDBJ whole genome shotgun (WGS) entry which is preliminary data.</text>
</comment>
<dbReference type="SUPFAM" id="SSF52540">
    <property type="entry name" value="P-loop containing nucleoside triphosphate hydrolases"/>
    <property type="match status" value="1"/>
</dbReference>
<accession>A0A286U570</accession>
<dbReference type="InterPro" id="IPR020472">
    <property type="entry name" value="WD40_PAC1"/>
</dbReference>
<organism evidence="5 6">
    <name type="scientific">Pyrrhoderma noxium</name>
    <dbReference type="NCBI Taxonomy" id="2282107"/>
    <lineage>
        <taxon>Eukaryota</taxon>
        <taxon>Fungi</taxon>
        <taxon>Dikarya</taxon>
        <taxon>Basidiomycota</taxon>
        <taxon>Agaricomycotina</taxon>
        <taxon>Agaricomycetes</taxon>
        <taxon>Hymenochaetales</taxon>
        <taxon>Hymenochaetaceae</taxon>
        <taxon>Pyrrhoderma</taxon>
    </lineage>
</organism>
<keyword evidence="2" id="KW-0677">Repeat</keyword>
<dbReference type="InterPro" id="IPR007111">
    <property type="entry name" value="NACHT_NTPase"/>
</dbReference>
<dbReference type="Proteomes" id="UP000217199">
    <property type="component" value="Unassembled WGS sequence"/>
</dbReference>
<dbReference type="PROSITE" id="PS50837">
    <property type="entry name" value="NACHT"/>
    <property type="match status" value="1"/>
</dbReference>
<dbReference type="STRING" id="2282107.A0A286U570"/>
<dbReference type="InterPro" id="IPR056884">
    <property type="entry name" value="NPHP3-like_N"/>
</dbReference>
<feature type="repeat" description="WD" evidence="3">
    <location>
        <begin position="776"/>
        <end position="807"/>
    </location>
</feature>
<evidence type="ECO:0000313" key="5">
    <source>
        <dbReference type="EMBL" id="PAV14723.1"/>
    </source>
</evidence>
<dbReference type="InterPro" id="IPR027417">
    <property type="entry name" value="P-loop_NTPase"/>
</dbReference>
<evidence type="ECO:0000256" key="3">
    <source>
        <dbReference type="PROSITE-ProRule" id="PRU00221"/>
    </source>
</evidence>
<feature type="domain" description="NACHT" evidence="4">
    <location>
        <begin position="91"/>
        <end position="236"/>
    </location>
</feature>
<dbReference type="InterPro" id="IPR019775">
    <property type="entry name" value="WD40_repeat_CS"/>
</dbReference>
<feature type="repeat" description="WD" evidence="3">
    <location>
        <begin position="1085"/>
        <end position="1126"/>
    </location>
</feature>
<evidence type="ECO:0000259" key="4">
    <source>
        <dbReference type="PROSITE" id="PS50837"/>
    </source>
</evidence>
<protein>
    <submittedName>
        <fullName evidence="5">Nucleotide-binding-oligomerization-domain like receptor</fullName>
    </submittedName>
</protein>
<dbReference type="SMART" id="SM00320">
    <property type="entry name" value="WD40"/>
    <property type="match status" value="13"/>
</dbReference>
<dbReference type="InterPro" id="IPR036322">
    <property type="entry name" value="WD40_repeat_dom_sf"/>
</dbReference>
<evidence type="ECO:0000256" key="1">
    <source>
        <dbReference type="ARBA" id="ARBA00022574"/>
    </source>
</evidence>
<name>A0A286U570_9AGAM</name>
<dbReference type="EMBL" id="NBII01000012">
    <property type="protein sequence ID" value="PAV14723.1"/>
    <property type="molecule type" value="Genomic_DNA"/>
</dbReference>
<feature type="repeat" description="WD" evidence="3">
    <location>
        <begin position="1042"/>
        <end position="1083"/>
    </location>
</feature>
<dbReference type="PROSITE" id="PS50294">
    <property type="entry name" value="WD_REPEATS_REGION"/>
    <property type="match status" value="6"/>
</dbReference>
<dbReference type="PRINTS" id="PR00320">
    <property type="entry name" value="GPROTEINBRPT"/>
</dbReference>
<keyword evidence="5" id="KW-0675">Receptor</keyword>
<dbReference type="PANTHER" id="PTHR19848">
    <property type="entry name" value="WD40 REPEAT PROTEIN"/>
    <property type="match status" value="1"/>
</dbReference>